<organism evidence="15 16">
    <name type="scientific">Chironomus riparius</name>
    <dbReference type="NCBI Taxonomy" id="315576"/>
    <lineage>
        <taxon>Eukaryota</taxon>
        <taxon>Metazoa</taxon>
        <taxon>Ecdysozoa</taxon>
        <taxon>Arthropoda</taxon>
        <taxon>Hexapoda</taxon>
        <taxon>Insecta</taxon>
        <taxon>Pterygota</taxon>
        <taxon>Neoptera</taxon>
        <taxon>Endopterygota</taxon>
        <taxon>Diptera</taxon>
        <taxon>Nematocera</taxon>
        <taxon>Chironomoidea</taxon>
        <taxon>Chironomidae</taxon>
        <taxon>Chironominae</taxon>
        <taxon>Chironomus</taxon>
    </lineage>
</organism>
<evidence type="ECO:0000256" key="10">
    <source>
        <dbReference type="ARBA" id="ARBA00023136"/>
    </source>
</evidence>
<reference evidence="15" key="2">
    <citation type="submission" date="2022-10" db="EMBL/GenBank/DDBJ databases">
        <authorList>
            <consortium name="ENA_rothamsted_submissions"/>
            <consortium name="culmorum"/>
            <person name="King R."/>
        </authorList>
    </citation>
    <scope>NUCLEOTIDE SEQUENCE</scope>
</reference>
<evidence type="ECO:0000256" key="12">
    <source>
        <dbReference type="RuleBase" id="RU000581"/>
    </source>
</evidence>
<dbReference type="Proteomes" id="UP001153620">
    <property type="component" value="Chromosome 3"/>
</dbReference>
<evidence type="ECO:0000313" key="15">
    <source>
        <dbReference type="EMBL" id="CAG9806417.1"/>
    </source>
</evidence>
<name>A0A9N9RYK4_9DIPT</name>
<evidence type="ECO:0000256" key="4">
    <source>
        <dbReference type="ARBA" id="ARBA00022692"/>
    </source>
</evidence>
<comment type="similarity">
    <text evidence="2 12">Belongs to the fatty acid desaturase type 1 family.</text>
</comment>
<feature type="transmembrane region" description="Helical" evidence="13">
    <location>
        <begin position="122"/>
        <end position="143"/>
    </location>
</feature>
<protein>
    <recommendedName>
        <fullName evidence="14">Fatty acid desaturase domain-containing protein</fullName>
    </recommendedName>
</protein>
<evidence type="ECO:0000256" key="5">
    <source>
        <dbReference type="ARBA" id="ARBA00022832"/>
    </source>
</evidence>
<dbReference type="EMBL" id="OU895879">
    <property type="protein sequence ID" value="CAG9806417.1"/>
    <property type="molecule type" value="Genomic_DNA"/>
</dbReference>
<feature type="transmembrane region" description="Helical" evidence="13">
    <location>
        <begin position="90"/>
        <end position="115"/>
    </location>
</feature>
<keyword evidence="16" id="KW-1185">Reference proteome</keyword>
<reference evidence="15" key="1">
    <citation type="submission" date="2022-01" db="EMBL/GenBank/DDBJ databases">
        <authorList>
            <person name="King R."/>
        </authorList>
    </citation>
    <scope>NUCLEOTIDE SEQUENCE</scope>
</reference>
<comment type="cofactor">
    <cofactor evidence="12">
        <name>Fe(2+)</name>
        <dbReference type="ChEBI" id="CHEBI:29033"/>
    </cofactor>
</comment>
<dbReference type="CDD" id="cd03505">
    <property type="entry name" value="Delta9-FADS-like"/>
    <property type="match status" value="1"/>
</dbReference>
<dbReference type="InterPro" id="IPR015876">
    <property type="entry name" value="Acyl-CoA_DS"/>
</dbReference>
<dbReference type="OrthoDB" id="10260134at2759"/>
<keyword evidence="6 13" id="KW-1133">Transmembrane helix</keyword>
<evidence type="ECO:0000256" key="11">
    <source>
        <dbReference type="ARBA" id="ARBA00023160"/>
    </source>
</evidence>
<evidence type="ECO:0000256" key="6">
    <source>
        <dbReference type="ARBA" id="ARBA00022989"/>
    </source>
</evidence>
<comment type="domain">
    <text evidence="12">The histidine box domains are involved in binding the catalytic metal ions.</text>
</comment>
<evidence type="ECO:0000256" key="2">
    <source>
        <dbReference type="ARBA" id="ARBA00009295"/>
    </source>
</evidence>
<evidence type="ECO:0000256" key="7">
    <source>
        <dbReference type="ARBA" id="ARBA00023002"/>
    </source>
</evidence>
<dbReference type="PRINTS" id="PR00075">
    <property type="entry name" value="FACDDSATRASE"/>
</dbReference>
<comment type="subcellular location">
    <subcellularLocation>
        <location evidence="1">Membrane</location>
        <topology evidence="1">Multi-pass membrane protein</topology>
    </subcellularLocation>
</comment>
<dbReference type="PANTHER" id="PTHR11351">
    <property type="entry name" value="ACYL-COA DESATURASE"/>
    <property type="match status" value="1"/>
</dbReference>
<keyword evidence="8" id="KW-0408">Iron</keyword>
<keyword evidence="9" id="KW-0443">Lipid metabolism</keyword>
<dbReference type="Pfam" id="PF00487">
    <property type="entry name" value="FA_desaturase"/>
    <property type="match status" value="1"/>
</dbReference>
<evidence type="ECO:0000256" key="3">
    <source>
        <dbReference type="ARBA" id="ARBA00022516"/>
    </source>
</evidence>
<evidence type="ECO:0000259" key="14">
    <source>
        <dbReference type="Pfam" id="PF00487"/>
    </source>
</evidence>
<evidence type="ECO:0000313" key="16">
    <source>
        <dbReference type="Proteomes" id="UP001153620"/>
    </source>
</evidence>
<feature type="domain" description="Fatty acid desaturase" evidence="14">
    <location>
        <begin position="124"/>
        <end position="325"/>
    </location>
</feature>
<dbReference type="AlphaFoldDB" id="A0A9N9RYK4"/>
<keyword evidence="10 13" id="KW-0472">Membrane</keyword>
<feature type="transmembrane region" description="Helical" evidence="13">
    <location>
        <begin position="240"/>
        <end position="256"/>
    </location>
</feature>
<evidence type="ECO:0000256" key="13">
    <source>
        <dbReference type="SAM" id="Phobius"/>
    </source>
</evidence>
<accession>A0A9N9RYK4</accession>
<dbReference type="GO" id="GO:0005506">
    <property type="term" value="F:iron ion binding"/>
    <property type="evidence" value="ECO:0007669"/>
    <property type="project" value="TreeGrafter"/>
</dbReference>
<evidence type="ECO:0000256" key="1">
    <source>
        <dbReference type="ARBA" id="ARBA00004141"/>
    </source>
</evidence>
<dbReference type="GO" id="GO:0004768">
    <property type="term" value="F:stearoyl-CoA 9-desaturase activity"/>
    <property type="evidence" value="ECO:0007669"/>
    <property type="project" value="TreeGrafter"/>
</dbReference>
<keyword evidence="5" id="KW-0276">Fatty acid metabolism</keyword>
<evidence type="ECO:0000256" key="9">
    <source>
        <dbReference type="ARBA" id="ARBA00023098"/>
    </source>
</evidence>
<dbReference type="GO" id="GO:0006636">
    <property type="term" value="P:unsaturated fatty acid biosynthetic process"/>
    <property type="evidence" value="ECO:0007669"/>
    <property type="project" value="TreeGrafter"/>
</dbReference>
<gene>
    <name evidence="15" type="ORF">CHIRRI_LOCUS9274</name>
</gene>
<keyword evidence="4 12" id="KW-0812">Transmembrane</keyword>
<sequence>MGADANAKQTICSKTAALLSTKSLTVDTKMMQAEDSTLSTSKTEELVEKITNSESHEDELKKCREIGSKVPVMHAGAEIGTDPNYKFTFVWFNTIGFILLHIIGFSGAIAGLFLVCKWQTSLYSLWLIYAAGQGVTMGAHRLWSHRAFKANRWLKIFLLYMHTLAGQNCLYVWVRDHRQHHKYSDTDADPHNANRGFWFSHVGWLCVRKHPKVKEYGKKIDMSDMEADPYIMFQKNHYKLLYTVFALGLPTAIPIYCWGEGFWMAMWVAYFGRTIINLNVTWLVNSAAHLYGTRPFDKTIFPVESWMVAALATGEGWHNYHHAFPWDYRAAELGSPLNLTCTLIDFLAKFGIIYDRREATAAMVKNRCLRTGDMSHEKYGNPEKAPKTTTLFSIWHHPINPSYNSVEKPEIKNLPGMGYALVQEELASREVDEEILSKENEILEKIASSTDENLNYQDSNNNTDSLLTKRNKNKLNINDVYEVPSIQCGLAYTTVPYNPE</sequence>
<keyword evidence="11 12" id="KW-0275">Fatty acid biosynthesis</keyword>
<dbReference type="PANTHER" id="PTHR11351:SF92">
    <property type="entry name" value="ACYL-COA DESATURASE 2-LIKE PROTEIN"/>
    <property type="match status" value="1"/>
</dbReference>
<keyword evidence="7 12" id="KW-0560">Oxidoreductase</keyword>
<dbReference type="InterPro" id="IPR005804">
    <property type="entry name" value="FA_desaturase_dom"/>
</dbReference>
<keyword evidence="3 12" id="KW-0444">Lipid biosynthesis</keyword>
<evidence type="ECO:0000256" key="8">
    <source>
        <dbReference type="ARBA" id="ARBA00023004"/>
    </source>
</evidence>
<dbReference type="GO" id="GO:0005789">
    <property type="term" value="C:endoplasmic reticulum membrane"/>
    <property type="evidence" value="ECO:0007669"/>
    <property type="project" value="TreeGrafter"/>
</dbReference>
<proteinExistence type="inferred from homology"/>